<reference evidence="2 3" key="1">
    <citation type="submission" date="2009-07" db="EMBL/GenBank/DDBJ databases">
        <authorList>
            <person name="Madupu R."/>
            <person name="Sebastian Y."/>
            <person name="Durkin A.S."/>
            <person name="Torralba M."/>
            <person name="Methe B."/>
            <person name="Sutton G.G."/>
            <person name="Strausberg R.L."/>
            <person name="Nelson K.E."/>
        </authorList>
    </citation>
    <scope>NUCLEOTIDE SEQUENCE [LARGE SCALE GENOMIC DNA]</scope>
    <source>
        <strain evidence="2 3">ATCC 35580</strain>
    </source>
</reference>
<comment type="caution">
    <text evidence="2">The sequence shown here is derived from an EMBL/GenBank/DDBJ whole genome shotgun (WGS) entry which is preliminary data.</text>
</comment>
<sequence>MVCRSVTWVTVWLIFWFIGIKKGLRTFVCKPLCYARD</sequence>
<feature type="transmembrane region" description="Helical" evidence="1">
    <location>
        <begin position="6"/>
        <end position="24"/>
    </location>
</feature>
<name>C8PPE2_9SPIR</name>
<dbReference type="Proteomes" id="UP000004509">
    <property type="component" value="Unassembled WGS sequence"/>
</dbReference>
<gene>
    <name evidence="2" type="ORF">TREVI0001_1885</name>
</gene>
<proteinExistence type="predicted"/>
<keyword evidence="1" id="KW-1133">Transmembrane helix</keyword>
<dbReference type="EMBL" id="ACYH01000027">
    <property type="protein sequence ID" value="EEV20714.1"/>
    <property type="molecule type" value="Genomic_DNA"/>
</dbReference>
<evidence type="ECO:0000313" key="2">
    <source>
        <dbReference type="EMBL" id="EEV20714.1"/>
    </source>
</evidence>
<dbReference type="AlphaFoldDB" id="C8PPE2"/>
<evidence type="ECO:0000256" key="1">
    <source>
        <dbReference type="SAM" id="Phobius"/>
    </source>
</evidence>
<organism evidence="2 3">
    <name type="scientific">Treponema vincentii ATCC 35580</name>
    <dbReference type="NCBI Taxonomy" id="596324"/>
    <lineage>
        <taxon>Bacteria</taxon>
        <taxon>Pseudomonadati</taxon>
        <taxon>Spirochaetota</taxon>
        <taxon>Spirochaetia</taxon>
        <taxon>Spirochaetales</taxon>
        <taxon>Treponemataceae</taxon>
        <taxon>Treponema</taxon>
    </lineage>
</organism>
<keyword evidence="1" id="KW-0812">Transmembrane</keyword>
<keyword evidence="1" id="KW-0472">Membrane</keyword>
<accession>C8PPE2</accession>
<protein>
    <submittedName>
        <fullName evidence="2">Uncharacterized protein</fullName>
    </submittedName>
</protein>
<evidence type="ECO:0000313" key="3">
    <source>
        <dbReference type="Proteomes" id="UP000004509"/>
    </source>
</evidence>